<evidence type="ECO:0000313" key="5">
    <source>
        <dbReference type="Proteomes" id="UP000316628"/>
    </source>
</evidence>
<dbReference type="Proteomes" id="UP000316628">
    <property type="component" value="Unassembled WGS sequence"/>
</dbReference>
<dbReference type="InterPro" id="IPR055240">
    <property type="entry name" value="CBM13-like"/>
</dbReference>
<sequence>MRVKPMIACVGLLAGAVVAVASSTARAATARYEAESSPAVRSGSTDSDWTGYTGSGSCNGTDSTGGYAEFTVTATAAGTATPGVRFANGATTARPATLAVNGSTVRSPSFEGTGTWSTWVTRTFSVPVAADAGSRSRPAGSSAGPRGRVARRAARRSP</sequence>
<comment type="caution">
    <text evidence="4">The sequence shown here is derived from an EMBL/GenBank/DDBJ whole genome shotgun (WGS) entry which is preliminary data.</text>
</comment>
<name>A0A543J783_9PSEU</name>
<dbReference type="RefSeq" id="WP_141975412.1">
    <property type="nucleotide sequence ID" value="NZ_VFPP01000001.1"/>
</dbReference>
<feature type="compositionally biased region" description="Polar residues" evidence="1">
    <location>
        <begin position="42"/>
        <end position="52"/>
    </location>
</feature>
<feature type="region of interest" description="Disordered" evidence="1">
    <location>
        <begin position="128"/>
        <end position="158"/>
    </location>
</feature>
<feature type="chain" id="PRO_5022208150" description="CBM6 domain-containing protein" evidence="2">
    <location>
        <begin position="28"/>
        <end position="158"/>
    </location>
</feature>
<accession>A0A543J783</accession>
<feature type="compositionally biased region" description="Basic residues" evidence="1">
    <location>
        <begin position="148"/>
        <end position="158"/>
    </location>
</feature>
<reference evidence="4 5" key="1">
    <citation type="submission" date="2019-06" db="EMBL/GenBank/DDBJ databases">
        <title>Sequencing the genomes of 1000 actinobacteria strains.</title>
        <authorList>
            <person name="Klenk H.-P."/>
        </authorList>
    </citation>
    <scope>NUCLEOTIDE SEQUENCE [LARGE SCALE GENOMIC DNA]</scope>
    <source>
        <strain evidence="4 5">DSM 45456</strain>
    </source>
</reference>
<keyword evidence="5" id="KW-1185">Reference proteome</keyword>
<dbReference type="Pfam" id="PF22704">
    <property type="entry name" value="CBM13-like"/>
    <property type="match status" value="1"/>
</dbReference>
<feature type="signal peptide" evidence="2">
    <location>
        <begin position="1"/>
        <end position="27"/>
    </location>
</feature>
<dbReference type="OrthoDB" id="176168at2"/>
<evidence type="ECO:0000259" key="3">
    <source>
        <dbReference type="PROSITE" id="PS51175"/>
    </source>
</evidence>
<dbReference type="AlphaFoldDB" id="A0A543J783"/>
<feature type="region of interest" description="Disordered" evidence="1">
    <location>
        <begin position="33"/>
        <end position="52"/>
    </location>
</feature>
<gene>
    <name evidence="4" type="ORF">FHX81_0969</name>
</gene>
<keyword evidence="2" id="KW-0732">Signal</keyword>
<dbReference type="InterPro" id="IPR005084">
    <property type="entry name" value="CBM6"/>
</dbReference>
<dbReference type="Gene3D" id="2.60.120.260">
    <property type="entry name" value="Galactose-binding domain-like"/>
    <property type="match status" value="1"/>
</dbReference>
<feature type="domain" description="CBM6" evidence="3">
    <location>
        <begin position="30"/>
        <end position="134"/>
    </location>
</feature>
<dbReference type="SUPFAM" id="SSF49785">
    <property type="entry name" value="Galactose-binding domain-like"/>
    <property type="match status" value="1"/>
</dbReference>
<evidence type="ECO:0000256" key="1">
    <source>
        <dbReference type="SAM" id="MobiDB-lite"/>
    </source>
</evidence>
<feature type="compositionally biased region" description="Low complexity" evidence="1">
    <location>
        <begin position="129"/>
        <end position="147"/>
    </location>
</feature>
<dbReference type="EMBL" id="VFPP01000001">
    <property type="protein sequence ID" value="TQM78693.1"/>
    <property type="molecule type" value="Genomic_DNA"/>
</dbReference>
<dbReference type="GO" id="GO:0030246">
    <property type="term" value="F:carbohydrate binding"/>
    <property type="evidence" value="ECO:0007669"/>
    <property type="project" value="InterPro"/>
</dbReference>
<proteinExistence type="predicted"/>
<dbReference type="InterPro" id="IPR008979">
    <property type="entry name" value="Galactose-bd-like_sf"/>
</dbReference>
<evidence type="ECO:0000256" key="2">
    <source>
        <dbReference type="SAM" id="SignalP"/>
    </source>
</evidence>
<dbReference type="PROSITE" id="PS51175">
    <property type="entry name" value="CBM6"/>
    <property type="match status" value="1"/>
</dbReference>
<evidence type="ECO:0000313" key="4">
    <source>
        <dbReference type="EMBL" id="TQM78693.1"/>
    </source>
</evidence>
<organism evidence="4 5">
    <name type="scientific">Saccharothrix saharensis</name>
    <dbReference type="NCBI Taxonomy" id="571190"/>
    <lineage>
        <taxon>Bacteria</taxon>
        <taxon>Bacillati</taxon>
        <taxon>Actinomycetota</taxon>
        <taxon>Actinomycetes</taxon>
        <taxon>Pseudonocardiales</taxon>
        <taxon>Pseudonocardiaceae</taxon>
        <taxon>Saccharothrix</taxon>
    </lineage>
</organism>
<protein>
    <recommendedName>
        <fullName evidence="3">CBM6 domain-containing protein</fullName>
    </recommendedName>
</protein>